<gene>
    <name evidence="8" type="ORF">COT44_03640</name>
</gene>
<dbReference type="Gene3D" id="6.10.20.140">
    <property type="entry name" value="50S ribosomal protein L1, Chain A, Domain 1"/>
    <property type="match status" value="1"/>
</dbReference>
<evidence type="ECO:0000313" key="9">
    <source>
        <dbReference type="Proteomes" id="UP000228996"/>
    </source>
</evidence>
<protein>
    <recommendedName>
        <fullName evidence="6">Ribosomal protein</fullName>
    </recommendedName>
</protein>
<feature type="compositionally biased region" description="Basic and acidic residues" evidence="7">
    <location>
        <begin position="8"/>
        <end position="20"/>
    </location>
</feature>
<evidence type="ECO:0000256" key="7">
    <source>
        <dbReference type="SAM" id="MobiDB-lite"/>
    </source>
</evidence>
<evidence type="ECO:0000256" key="6">
    <source>
        <dbReference type="RuleBase" id="RU000659"/>
    </source>
</evidence>
<keyword evidence="3" id="KW-0810">Translation regulation</keyword>
<organism evidence="8 9">
    <name type="scientific">Candidatus Shapirobacteria bacterium CG08_land_8_20_14_0_20_39_18</name>
    <dbReference type="NCBI Taxonomy" id="1974883"/>
    <lineage>
        <taxon>Bacteria</taxon>
        <taxon>Candidatus Shapironibacteriota</taxon>
    </lineage>
</organism>
<dbReference type="CDD" id="cd00403">
    <property type="entry name" value="Ribosomal_L1"/>
    <property type="match status" value="1"/>
</dbReference>
<accession>A0A2M6XC87</accession>
<dbReference type="Gene3D" id="3.30.190.20">
    <property type="match status" value="1"/>
</dbReference>
<evidence type="ECO:0000256" key="1">
    <source>
        <dbReference type="ARBA" id="ARBA00010531"/>
    </source>
</evidence>
<dbReference type="SUPFAM" id="SSF56808">
    <property type="entry name" value="Ribosomal protein L1"/>
    <property type="match status" value="1"/>
</dbReference>
<feature type="region of interest" description="Disordered" evidence="7">
    <location>
        <begin position="1"/>
        <end position="55"/>
    </location>
</feature>
<feature type="compositionally biased region" description="Polar residues" evidence="7">
    <location>
        <begin position="26"/>
        <end position="41"/>
    </location>
</feature>
<dbReference type="InterPro" id="IPR028364">
    <property type="entry name" value="Ribosomal_uL1/biogenesis"/>
</dbReference>
<dbReference type="GO" id="GO:0005840">
    <property type="term" value="C:ribosome"/>
    <property type="evidence" value="ECO:0007669"/>
    <property type="project" value="UniProtKB-KW"/>
</dbReference>
<sequence>MGKKRITKIKEEEQKSEKQVPETVAGNDSQASQKTLKSQKSPKAPKVRGKRYQDARKKVDAAKTYTLSEGIKLLKETSTSKFNGSAEIHFVLAKSGIKGEVELPHFQVKTKKVEIASEGTLKKLEAGKIDFDILLSSPVMMPQLTKYAKLLGPKGLMPNPKNGTITDNPEKLAKEFEKPKFSYKSEANAPLIHTIFGKVSQPEKELEANLSTLIKAIGSQNIKKAVIKSTMGPAIKISL</sequence>
<keyword evidence="4 6" id="KW-0689">Ribosomal protein</keyword>
<dbReference type="Gene3D" id="3.40.50.790">
    <property type="match status" value="1"/>
</dbReference>
<reference evidence="9" key="1">
    <citation type="submission" date="2017-09" db="EMBL/GenBank/DDBJ databases">
        <title>Depth-based differentiation of microbial function through sediment-hosted aquifers and enrichment of novel symbionts in the deep terrestrial subsurface.</title>
        <authorList>
            <person name="Probst A.J."/>
            <person name="Ladd B."/>
            <person name="Jarett J.K."/>
            <person name="Geller-Mcgrath D.E."/>
            <person name="Sieber C.M.K."/>
            <person name="Emerson J.B."/>
            <person name="Anantharaman K."/>
            <person name="Thomas B.C."/>
            <person name="Malmstrom R."/>
            <person name="Stieglmeier M."/>
            <person name="Klingl A."/>
            <person name="Woyke T."/>
            <person name="Ryan C.M."/>
            <person name="Banfield J.F."/>
        </authorList>
    </citation>
    <scope>NUCLEOTIDE SEQUENCE [LARGE SCALE GENOMIC DNA]</scope>
</reference>
<dbReference type="PANTHER" id="PTHR36427">
    <property type="entry name" value="54S RIBOSOMAL PROTEIN L1, MITOCHONDRIAL"/>
    <property type="match status" value="1"/>
</dbReference>
<dbReference type="InterPro" id="IPR023674">
    <property type="entry name" value="Ribosomal_uL1-like"/>
</dbReference>
<comment type="similarity">
    <text evidence="1 6">Belongs to the universal ribosomal protein uL1 family.</text>
</comment>
<comment type="caution">
    <text evidence="8">The sequence shown here is derived from an EMBL/GenBank/DDBJ whole genome shotgun (WGS) entry which is preliminary data.</text>
</comment>
<dbReference type="AlphaFoldDB" id="A0A2M6XC87"/>
<dbReference type="PANTHER" id="PTHR36427:SF3">
    <property type="entry name" value="LARGE RIBOSOMAL SUBUNIT PROTEIN UL1M"/>
    <property type="match status" value="1"/>
</dbReference>
<evidence type="ECO:0000256" key="3">
    <source>
        <dbReference type="ARBA" id="ARBA00022845"/>
    </source>
</evidence>
<dbReference type="PROSITE" id="PS01199">
    <property type="entry name" value="RIBOSOMAL_L1"/>
    <property type="match status" value="1"/>
</dbReference>
<dbReference type="GO" id="GO:0006417">
    <property type="term" value="P:regulation of translation"/>
    <property type="evidence" value="ECO:0007669"/>
    <property type="project" value="UniProtKB-KW"/>
</dbReference>
<dbReference type="InterPro" id="IPR023673">
    <property type="entry name" value="Ribosomal_uL1_CS"/>
</dbReference>
<dbReference type="EMBL" id="PEYO01000018">
    <property type="protein sequence ID" value="PIU03291.1"/>
    <property type="molecule type" value="Genomic_DNA"/>
</dbReference>
<dbReference type="InterPro" id="IPR016095">
    <property type="entry name" value="Ribosomal_uL1_3-a/b-sand"/>
</dbReference>
<evidence type="ECO:0000256" key="5">
    <source>
        <dbReference type="ARBA" id="ARBA00023274"/>
    </source>
</evidence>
<evidence type="ECO:0000256" key="4">
    <source>
        <dbReference type="ARBA" id="ARBA00022980"/>
    </source>
</evidence>
<dbReference type="Proteomes" id="UP000228996">
    <property type="component" value="Unassembled WGS sequence"/>
</dbReference>
<keyword evidence="5 6" id="KW-0687">Ribonucleoprotein</keyword>
<name>A0A2M6XC87_9BACT</name>
<evidence type="ECO:0000256" key="2">
    <source>
        <dbReference type="ARBA" id="ARBA00022491"/>
    </source>
</evidence>
<dbReference type="GO" id="GO:1990904">
    <property type="term" value="C:ribonucleoprotein complex"/>
    <property type="evidence" value="ECO:0007669"/>
    <property type="project" value="UniProtKB-KW"/>
</dbReference>
<proteinExistence type="inferred from homology"/>
<dbReference type="Pfam" id="PF00687">
    <property type="entry name" value="Ribosomal_L1"/>
    <property type="match status" value="1"/>
</dbReference>
<keyword evidence="2" id="KW-0678">Repressor</keyword>
<evidence type="ECO:0000313" key="8">
    <source>
        <dbReference type="EMBL" id="PIU03291.1"/>
    </source>
</evidence>